<dbReference type="Proteomes" id="UP000749010">
    <property type="component" value="Unassembled WGS sequence"/>
</dbReference>
<comment type="caution">
    <text evidence="1">The sequence shown here is derived from an EMBL/GenBank/DDBJ whole genome shotgun (WGS) entry which is preliminary data.</text>
</comment>
<dbReference type="SMART" id="SM00855">
    <property type="entry name" value="PGAM"/>
    <property type="match status" value="1"/>
</dbReference>
<organism evidence="1 2">
    <name type="scientific">Candidatus Accumulibacter phosphatis</name>
    <dbReference type="NCBI Taxonomy" id="327160"/>
    <lineage>
        <taxon>Bacteria</taxon>
        <taxon>Pseudomonadati</taxon>
        <taxon>Pseudomonadota</taxon>
        <taxon>Betaproteobacteria</taxon>
        <taxon>Candidatus Accumulibacter</taxon>
    </lineage>
</organism>
<accession>A0ABX1TY27</accession>
<reference evidence="1 2" key="1">
    <citation type="submission" date="2019-03" db="EMBL/GenBank/DDBJ databases">
        <title>Metabolic reconstructions from genomes of highly enriched 'Candidatus Accumulibacter' and 'Candidatus Competibacter' bioreactor populations.</title>
        <authorList>
            <person name="Annavajhala M.K."/>
            <person name="Welles L."/>
            <person name="Abbas B."/>
            <person name="Sorokin D."/>
            <person name="Park H."/>
            <person name="Van Loosdrecht M."/>
            <person name="Chandran K."/>
        </authorList>
    </citation>
    <scope>NUCLEOTIDE SEQUENCE [LARGE SCALE GENOMIC DNA]</scope>
    <source>
        <strain evidence="1 2">SBR_S</strain>
    </source>
</reference>
<evidence type="ECO:0000313" key="2">
    <source>
        <dbReference type="Proteomes" id="UP000749010"/>
    </source>
</evidence>
<dbReference type="CDD" id="cd07067">
    <property type="entry name" value="HP_PGM_like"/>
    <property type="match status" value="1"/>
</dbReference>
<name>A0ABX1TY27_9PROT</name>
<dbReference type="InterPro" id="IPR029033">
    <property type="entry name" value="His_PPase_superfam"/>
</dbReference>
<keyword evidence="2" id="KW-1185">Reference proteome</keyword>
<protein>
    <recommendedName>
        <fullName evidence="3">Alpha-ribazole phosphatase</fullName>
    </recommendedName>
</protein>
<sequence length="236" mass="26004">MAGAHVPAPDRRLHRRLPRCHAATRRSRLLRRAAVQIFLIRHPRPLLESGVCYGQLDVEAEDPLPLARRLRAFLPADTPVIASPLQRALGLAKALNTQARVDARLMEVDFGEWEGQRWSDIDRQLLDQWAANVLHFAPPGGESAALLQARVVDCVDSLCAEPGKRLALVTHAGAIRAALGYWLQLPIDQWSRLPLAFGSISLLEIDAPGGLQRAGDRHGEATQEPATAAQLLYINR</sequence>
<dbReference type="EMBL" id="SPMY01000030">
    <property type="protein sequence ID" value="NMQ28363.1"/>
    <property type="molecule type" value="Genomic_DNA"/>
</dbReference>
<dbReference type="InterPro" id="IPR013078">
    <property type="entry name" value="His_Pase_superF_clade-1"/>
</dbReference>
<proteinExistence type="predicted"/>
<dbReference type="Gene3D" id="3.40.50.1240">
    <property type="entry name" value="Phosphoglycerate mutase-like"/>
    <property type="match status" value="1"/>
</dbReference>
<dbReference type="SUPFAM" id="SSF53254">
    <property type="entry name" value="Phosphoglycerate mutase-like"/>
    <property type="match status" value="1"/>
</dbReference>
<gene>
    <name evidence="1" type="ORF">E4Q23_11710</name>
</gene>
<evidence type="ECO:0008006" key="3">
    <source>
        <dbReference type="Google" id="ProtNLM"/>
    </source>
</evidence>
<dbReference type="Pfam" id="PF00300">
    <property type="entry name" value="His_Phos_1"/>
    <property type="match status" value="1"/>
</dbReference>
<evidence type="ECO:0000313" key="1">
    <source>
        <dbReference type="EMBL" id="NMQ28363.1"/>
    </source>
</evidence>